<evidence type="ECO:0000313" key="3">
    <source>
        <dbReference type="Proteomes" id="UP000641954"/>
    </source>
</evidence>
<dbReference type="RefSeq" id="WP_190879877.1">
    <property type="nucleotide sequence ID" value="NZ_JACJSK010000040.1"/>
</dbReference>
<feature type="transmembrane region" description="Helical" evidence="1">
    <location>
        <begin position="167"/>
        <end position="195"/>
    </location>
</feature>
<comment type="caution">
    <text evidence="2">The sequence shown here is derived from an EMBL/GenBank/DDBJ whole genome shotgun (WGS) entry which is preliminary data.</text>
</comment>
<feature type="transmembrane region" description="Helical" evidence="1">
    <location>
        <begin position="126"/>
        <end position="147"/>
    </location>
</feature>
<keyword evidence="1" id="KW-0472">Membrane</keyword>
<organism evidence="2 3">
    <name type="scientific">Planktothricoides raciborskii FACHB-1370</name>
    <dbReference type="NCBI Taxonomy" id="2949576"/>
    <lineage>
        <taxon>Bacteria</taxon>
        <taxon>Bacillati</taxon>
        <taxon>Cyanobacteriota</taxon>
        <taxon>Cyanophyceae</taxon>
        <taxon>Oscillatoriophycideae</taxon>
        <taxon>Oscillatoriales</taxon>
        <taxon>Oscillatoriaceae</taxon>
        <taxon>Planktothricoides</taxon>
    </lineage>
</organism>
<proteinExistence type="predicted"/>
<keyword evidence="1" id="KW-1133">Transmembrane helix</keyword>
<dbReference type="EMBL" id="JACJSK010000040">
    <property type="protein sequence ID" value="MBD2546522.1"/>
    <property type="molecule type" value="Genomic_DNA"/>
</dbReference>
<evidence type="ECO:0000256" key="1">
    <source>
        <dbReference type="SAM" id="Phobius"/>
    </source>
</evidence>
<name>A0ABR8EJM6_9CYAN</name>
<gene>
    <name evidence="2" type="ORF">H6G72_22305</name>
</gene>
<accession>A0ABR8EJM6</accession>
<keyword evidence="1" id="KW-0812">Transmembrane</keyword>
<evidence type="ECO:0000313" key="2">
    <source>
        <dbReference type="EMBL" id="MBD2546522.1"/>
    </source>
</evidence>
<dbReference type="Proteomes" id="UP000641954">
    <property type="component" value="Unassembled WGS sequence"/>
</dbReference>
<protein>
    <submittedName>
        <fullName evidence="2">Uncharacterized protein</fullName>
    </submittedName>
</protein>
<reference evidence="2 3" key="1">
    <citation type="journal article" date="2020" name="ISME J.">
        <title>Comparative genomics reveals insights into cyanobacterial evolution and habitat adaptation.</title>
        <authorList>
            <person name="Chen M.Y."/>
            <person name="Teng W.K."/>
            <person name="Zhao L."/>
            <person name="Hu C.X."/>
            <person name="Zhou Y.K."/>
            <person name="Han B.P."/>
            <person name="Song L.R."/>
            <person name="Shu W.S."/>
        </authorList>
    </citation>
    <scope>NUCLEOTIDE SEQUENCE [LARGE SCALE GENOMIC DNA]</scope>
    <source>
        <strain evidence="2 3">FACHB-1370</strain>
    </source>
</reference>
<keyword evidence="3" id="KW-1185">Reference proteome</keyword>
<sequence>MISLLSYRQRPRNRVSYLLETDNFNTPKRNPVSGVFKGIASCQSILNNCKFTNLNSMLDETYPCPVCRYGEISGLTLMNALGCHFCQHIFTADLQQNCITMVDGEQPLTWYWNGRRWQGIGAEVEFGWGLWLGAGLLVLLPPAMIWLSSRIFPPLPDSPWAWFPDFWAVSAFFGHLTLIIWLWIKAVEFPVLAFIKAWGRRIR</sequence>